<keyword evidence="2" id="KW-1185">Reference proteome</keyword>
<evidence type="ECO:0000313" key="2">
    <source>
        <dbReference type="Proteomes" id="UP001590950"/>
    </source>
</evidence>
<reference evidence="1 2" key="1">
    <citation type="submission" date="2024-09" db="EMBL/GenBank/DDBJ databases">
        <title>Rethinking Asexuality: The Enigmatic Case of Functional Sexual Genes in Lepraria (Stereocaulaceae).</title>
        <authorList>
            <person name="Doellman M."/>
            <person name="Sun Y."/>
            <person name="Barcenas-Pena A."/>
            <person name="Lumbsch H.T."/>
            <person name="Grewe F."/>
        </authorList>
    </citation>
    <scope>NUCLEOTIDE SEQUENCE [LARGE SCALE GENOMIC DNA]</scope>
    <source>
        <strain evidence="1 2">Mercado 3170</strain>
    </source>
</reference>
<accession>A0ABR4AN04</accession>
<dbReference type="Proteomes" id="UP001590950">
    <property type="component" value="Unassembled WGS sequence"/>
</dbReference>
<organism evidence="1 2">
    <name type="scientific">Stereocaulon virgatum</name>
    <dbReference type="NCBI Taxonomy" id="373712"/>
    <lineage>
        <taxon>Eukaryota</taxon>
        <taxon>Fungi</taxon>
        <taxon>Dikarya</taxon>
        <taxon>Ascomycota</taxon>
        <taxon>Pezizomycotina</taxon>
        <taxon>Lecanoromycetes</taxon>
        <taxon>OSLEUM clade</taxon>
        <taxon>Lecanoromycetidae</taxon>
        <taxon>Lecanorales</taxon>
        <taxon>Lecanorineae</taxon>
        <taxon>Stereocaulaceae</taxon>
        <taxon>Stereocaulon</taxon>
    </lineage>
</organism>
<sequence>MVRERLLELIVQNPYHQRPNKVAVECHGVYARHTTERRSRRCGDWNCGDGNEISLESIQIFDMKEGSGYGSNRPLWVIGGLVTHQWGFWRILDGFVNIRRYRNLDLIAQADGMNHLTKEKRPRKKYGSYG</sequence>
<proteinExistence type="predicted"/>
<gene>
    <name evidence="1" type="ORF">N7G274_000858</name>
</gene>
<dbReference type="EMBL" id="JBEFKJ010000003">
    <property type="protein sequence ID" value="KAL2046840.1"/>
    <property type="molecule type" value="Genomic_DNA"/>
</dbReference>
<protein>
    <submittedName>
        <fullName evidence="1">Uncharacterized protein</fullName>
    </submittedName>
</protein>
<comment type="caution">
    <text evidence="1">The sequence shown here is derived from an EMBL/GenBank/DDBJ whole genome shotgun (WGS) entry which is preliminary data.</text>
</comment>
<evidence type="ECO:0000313" key="1">
    <source>
        <dbReference type="EMBL" id="KAL2046840.1"/>
    </source>
</evidence>
<name>A0ABR4AN04_9LECA</name>